<name>A0ABN8P7V1_9CNID</name>
<feature type="domain" description="G-protein coupled receptors family 1 profile" evidence="7">
    <location>
        <begin position="266"/>
        <end position="455"/>
    </location>
</feature>
<evidence type="ECO:0000256" key="1">
    <source>
        <dbReference type="ARBA" id="ARBA00004651"/>
    </source>
</evidence>
<accession>A0ABN8P7V1</accession>
<proteinExistence type="predicted"/>
<sequence length="455" mass="52460">MSEVRERWDVCFYVLVSFATASYILCSVSFLTMTAISVDRLLALSLRLRYRQVVTFKRTCITLIGLWICSIVVASSWFLNPVITAWYQYTGTALCLSITFFAYARIFFILRHNRIHVKTPTFQRQPNQAIPVNIARYRKAVYSALWVQVTLVVCYLPAAIVLALTPHRGFPISMYLTRQFTITVVFLNSSLNPLLYCWKIREVRQAVKETLRGLRWMAELTNFTVDNSQKTISELRCKAEFTEKAHSELIFLSVLNTFLSITAFLENTLILVALHKDTSLHPPSKLLFRNLAITDLFVGISAEPLHVVYWMSEVKERWNVCFYAQVSGLSASYILCSVSFLTMTAISVDRLLALSLRLRYRQVVTFKRTCITLIGLWIYSIVVASSEFLDPVITAWYQYTGTALCLFITFFAYTKIFFILRHNRIHVQAPTFQRQPSQAIPMNIARYRKAVYSAL</sequence>
<evidence type="ECO:0000256" key="4">
    <source>
        <dbReference type="ARBA" id="ARBA00022989"/>
    </source>
</evidence>
<dbReference type="PRINTS" id="PR00237">
    <property type="entry name" value="GPCRRHODOPSN"/>
</dbReference>
<comment type="caution">
    <text evidence="8">The sequence shown here is derived from an EMBL/GenBank/DDBJ whole genome shotgun (WGS) entry which is preliminary data.</text>
</comment>
<dbReference type="PROSITE" id="PS50262">
    <property type="entry name" value="G_PROTEIN_RECEP_F1_2"/>
    <property type="match status" value="2"/>
</dbReference>
<dbReference type="SUPFAM" id="SSF81321">
    <property type="entry name" value="Family A G protein-coupled receptor-like"/>
    <property type="match status" value="2"/>
</dbReference>
<feature type="transmembrane region" description="Helical" evidence="6">
    <location>
        <begin position="59"/>
        <end position="79"/>
    </location>
</feature>
<feature type="transmembrane region" description="Helical" evidence="6">
    <location>
        <begin position="144"/>
        <end position="164"/>
    </location>
</feature>
<gene>
    <name evidence="8" type="ORF">PLOB_00038767</name>
</gene>
<keyword evidence="9" id="KW-1185">Reference proteome</keyword>
<reference evidence="8 9" key="1">
    <citation type="submission" date="2022-05" db="EMBL/GenBank/DDBJ databases">
        <authorList>
            <consortium name="Genoscope - CEA"/>
            <person name="William W."/>
        </authorList>
    </citation>
    <scope>NUCLEOTIDE SEQUENCE [LARGE SCALE GENOMIC DNA]</scope>
</reference>
<dbReference type="CDD" id="cd00637">
    <property type="entry name" value="7tm_classA_rhodopsin-like"/>
    <property type="match status" value="2"/>
</dbReference>
<evidence type="ECO:0000313" key="8">
    <source>
        <dbReference type="EMBL" id="CAH3136979.1"/>
    </source>
</evidence>
<dbReference type="EMBL" id="CALNXK010000058">
    <property type="protein sequence ID" value="CAH3136979.1"/>
    <property type="molecule type" value="Genomic_DNA"/>
</dbReference>
<evidence type="ECO:0000256" key="5">
    <source>
        <dbReference type="ARBA" id="ARBA00023136"/>
    </source>
</evidence>
<dbReference type="InterPro" id="IPR017452">
    <property type="entry name" value="GPCR_Rhodpsn_7TM"/>
</dbReference>
<keyword evidence="2" id="KW-1003">Cell membrane</keyword>
<evidence type="ECO:0000256" key="2">
    <source>
        <dbReference type="ARBA" id="ARBA00022475"/>
    </source>
</evidence>
<dbReference type="PANTHER" id="PTHR22750">
    <property type="entry name" value="G-PROTEIN COUPLED RECEPTOR"/>
    <property type="match status" value="1"/>
</dbReference>
<feature type="domain" description="G-protein coupled receptors family 1 profile" evidence="7">
    <location>
        <begin position="1"/>
        <end position="196"/>
    </location>
</feature>
<comment type="subcellular location">
    <subcellularLocation>
        <location evidence="1">Cell membrane</location>
        <topology evidence="1">Multi-pass membrane protein</topology>
    </subcellularLocation>
</comment>
<evidence type="ECO:0000313" key="9">
    <source>
        <dbReference type="Proteomes" id="UP001159405"/>
    </source>
</evidence>
<dbReference type="InterPro" id="IPR000276">
    <property type="entry name" value="GPCR_Rhodpsn"/>
</dbReference>
<feature type="transmembrane region" description="Helical" evidence="6">
    <location>
        <begin position="365"/>
        <end position="384"/>
    </location>
</feature>
<feature type="transmembrane region" description="Helical" evidence="6">
    <location>
        <begin position="396"/>
        <end position="420"/>
    </location>
</feature>
<dbReference type="Pfam" id="PF00001">
    <property type="entry name" value="7tm_1"/>
    <property type="match status" value="1"/>
</dbReference>
<dbReference type="Gene3D" id="1.20.1070.10">
    <property type="entry name" value="Rhodopsin 7-helix transmembrane proteins"/>
    <property type="match status" value="2"/>
</dbReference>
<organism evidence="8 9">
    <name type="scientific">Porites lobata</name>
    <dbReference type="NCBI Taxonomy" id="104759"/>
    <lineage>
        <taxon>Eukaryota</taxon>
        <taxon>Metazoa</taxon>
        <taxon>Cnidaria</taxon>
        <taxon>Anthozoa</taxon>
        <taxon>Hexacorallia</taxon>
        <taxon>Scleractinia</taxon>
        <taxon>Fungiina</taxon>
        <taxon>Poritidae</taxon>
        <taxon>Porites</taxon>
    </lineage>
</organism>
<evidence type="ECO:0000256" key="6">
    <source>
        <dbReference type="SAM" id="Phobius"/>
    </source>
</evidence>
<feature type="transmembrane region" description="Helical" evidence="6">
    <location>
        <begin position="249"/>
        <end position="274"/>
    </location>
</feature>
<feature type="transmembrane region" description="Helical" evidence="6">
    <location>
        <begin position="12"/>
        <end position="38"/>
    </location>
</feature>
<keyword evidence="4 6" id="KW-1133">Transmembrane helix</keyword>
<dbReference type="Proteomes" id="UP001159405">
    <property type="component" value="Unassembled WGS sequence"/>
</dbReference>
<feature type="transmembrane region" description="Helical" evidence="6">
    <location>
        <begin position="85"/>
        <end position="108"/>
    </location>
</feature>
<evidence type="ECO:0000256" key="3">
    <source>
        <dbReference type="ARBA" id="ARBA00022692"/>
    </source>
</evidence>
<keyword evidence="3 6" id="KW-0812">Transmembrane</keyword>
<feature type="transmembrane region" description="Helical" evidence="6">
    <location>
        <begin position="331"/>
        <end position="353"/>
    </location>
</feature>
<keyword evidence="5 6" id="KW-0472">Membrane</keyword>
<protein>
    <recommendedName>
        <fullName evidence="7">G-protein coupled receptors family 1 profile domain-containing protein</fullName>
    </recommendedName>
</protein>
<evidence type="ECO:0000259" key="7">
    <source>
        <dbReference type="PROSITE" id="PS50262"/>
    </source>
</evidence>